<keyword evidence="2" id="KW-1185">Reference proteome</keyword>
<accession>A0ABS8S1P3</accession>
<reference evidence="1 2" key="1">
    <citation type="journal article" date="2021" name="BMC Genomics">
        <title>Datura genome reveals duplications of psychoactive alkaloid biosynthetic genes and high mutation rate following tissue culture.</title>
        <authorList>
            <person name="Rajewski A."/>
            <person name="Carter-House D."/>
            <person name="Stajich J."/>
            <person name="Litt A."/>
        </authorList>
    </citation>
    <scope>NUCLEOTIDE SEQUENCE [LARGE SCALE GENOMIC DNA]</scope>
    <source>
        <strain evidence="1">AR-01</strain>
    </source>
</reference>
<protein>
    <submittedName>
        <fullName evidence="1">Uncharacterized protein</fullName>
    </submittedName>
</protein>
<dbReference type="EMBL" id="JACEIK010000221">
    <property type="protein sequence ID" value="MCD7452737.1"/>
    <property type="molecule type" value="Genomic_DNA"/>
</dbReference>
<proteinExistence type="predicted"/>
<comment type="caution">
    <text evidence="1">The sequence shown here is derived from an EMBL/GenBank/DDBJ whole genome shotgun (WGS) entry which is preliminary data.</text>
</comment>
<organism evidence="1 2">
    <name type="scientific">Datura stramonium</name>
    <name type="common">Jimsonweed</name>
    <name type="synonym">Common thornapple</name>
    <dbReference type="NCBI Taxonomy" id="4076"/>
    <lineage>
        <taxon>Eukaryota</taxon>
        <taxon>Viridiplantae</taxon>
        <taxon>Streptophyta</taxon>
        <taxon>Embryophyta</taxon>
        <taxon>Tracheophyta</taxon>
        <taxon>Spermatophyta</taxon>
        <taxon>Magnoliopsida</taxon>
        <taxon>eudicotyledons</taxon>
        <taxon>Gunneridae</taxon>
        <taxon>Pentapetalae</taxon>
        <taxon>asterids</taxon>
        <taxon>lamiids</taxon>
        <taxon>Solanales</taxon>
        <taxon>Solanaceae</taxon>
        <taxon>Solanoideae</taxon>
        <taxon>Datureae</taxon>
        <taxon>Datura</taxon>
    </lineage>
</organism>
<evidence type="ECO:0000313" key="2">
    <source>
        <dbReference type="Proteomes" id="UP000823775"/>
    </source>
</evidence>
<evidence type="ECO:0000313" key="1">
    <source>
        <dbReference type="EMBL" id="MCD7452737.1"/>
    </source>
</evidence>
<name>A0ABS8S1P3_DATST</name>
<dbReference type="Proteomes" id="UP000823775">
    <property type="component" value="Unassembled WGS sequence"/>
</dbReference>
<sequence length="68" mass="6982">MTTKAQELMKRIPLKCGDLILGGEKGGKIIGARSRTGGLEISQQGSVMGVALNHVGVTSSSSRIQATG</sequence>
<feature type="non-terminal residue" evidence="1">
    <location>
        <position position="68"/>
    </location>
</feature>
<gene>
    <name evidence="1" type="ORF">HAX54_017991</name>
</gene>